<dbReference type="OrthoDB" id="10025028at2759"/>
<dbReference type="ChiTaRS" id="QRICH1">
    <property type="organism name" value="human"/>
</dbReference>
<proteinExistence type="predicted"/>
<dbReference type="AlphaFoldDB" id="L8E8D2"/>
<organism evidence="1">
    <name type="scientific">Homo sapiens</name>
    <name type="common">Human</name>
    <dbReference type="NCBI Taxonomy" id="9606"/>
    <lineage>
        <taxon>Eukaryota</taxon>
        <taxon>Metazoa</taxon>
        <taxon>Chordata</taxon>
        <taxon>Craniata</taxon>
        <taxon>Vertebrata</taxon>
        <taxon>Euteleostomi</taxon>
        <taxon>Mammalia</taxon>
        <taxon>Eutheria</taxon>
        <taxon>Euarchontoglires</taxon>
        <taxon>Primates</taxon>
        <taxon>Haplorrhini</taxon>
        <taxon>Catarrhini</taxon>
        <taxon>Hominidae</taxon>
        <taxon>Homo</taxon>
    </lineage>
</organism>
<dbReference type="EMBL" id="HF584068">
    <property type="protein sequence ID" value="CCQ43565.1"/>
    <property type="molecule type" value="Genomic_DNA"/>
</dbReference>
<accession>L8E8D2</accession>
<protein>
    <submittedName>
        <fullName evidence="1">Alternative protein QRICH1</fullName>
    </submittedName>
</protein>
<sequence length="41" mass="5102">MQALCTEMPWPWHKRNQPGKTRQTFTLKKRPPFFFFFFLLV</sequence>
<gene>
    <name evidence="1" type="primary">QRICH1</name>
</gene>
<name>L8E8D2_HUMAN</name>
<evidence type="ECO:0000313" key="1">
    <source>
        <dbReference type="EMBL" id="CCQ43565.1"/>
    </source>
</evidence>
<reference evidence="1" key="1">
    <citation type="journal article" date="2013" name="PLoS ONE">
        <title>Direct detection of alternative open reading frames translation products in human significantly expands the proteome.</title>
        <authorList>
            <person name="Vanderperre B."/>
            <person name="Lucier J.-F."/>
            <person name="Motard J."/>
            <person name="Tremblay G."/>
            <person name="Vanderperre S."/>
            <person name="Wisztorski M."/>
            <person name="Salzet M."/>
            <person name="Boisvert F.-M."/>
            <person name="Roucou X."/>
        </authorList>
    </citation>
    <scope>NUCLEOTIDE SEQUENCE</scope>
</reference>